<dbReference type="RefSeq" id="WP_115544301.1">
    <property type="nucleotide sequence ID" value="NZ_NMUR01000007.1"/>
</dbReference>
<evidence type="ECO:0000313" key="3">
    <source>
        <dbReference type="EMBL" id="TYD47517.1"/>
    </source>
</evidence>
<dbReference type="SUPFAM" id="SSF141571">
    <property type="entry name" value="Pentapeptide repeat-like"/>
    <property type="match status" value="1"/>
</dbReference>
<keyword evidence="1" id="KW-0677">Repeat</keyword>
<dbReference type="InterPro" id="IPR001646">
    <property type="entry name" value="5peptide_repeat"/>
</dbReference>
<dbReference type="PANTHER" id="PTHR47485">
    <property type="entry name" value="THYLAKOID LUMENAL 17.4 KDA PROTEIN, CHLOROPLASTIC"/>
    <property type="match status" value="1"/>
</dbReference>
<sequence>MKLDIQEYFRRIDNPHLIYQNETSPKTVEELRARIEKGERYFQGLTLSNQDLSNFDFSNLNLCGADLHGSNLTGCNFCNAILHKAELNHCDFTDANLPDVDFSESNLSCAIFNESRVTRCNFTEAKLDRCRFSESELESSIFKDTWLLDSKFLSCDLTGVTFEACSFDYSEVSDCSFYDTKLLDIDLEPFCSNNQNEVSSSYVDWKSVARSLSQPKLSDFLISTGMPDLISLYLIDSVKTLDPEMLFKLMQKVFISYGGPDADFARMLKSDLNRNGVQTWFFEDDAEFGQKLHQMMRQNIGKYDRVLLICSEQSLSRNGVLNEIEQALAKEAREGGSSRILPLATDSFVFSEQFKATEVGQELNDRVIGDFSNPENYERNLVRLLSTLRIKKPDSIGVYENFVPN</sequence>
<feature type="domain" description="TIR" evidence="2">
    <location>
        <begin position="249"/>
        <end position="385"/>
    </location>
</feature>
<dbReference type="Pfam" id="PF13676">
    <property type="entry name" value="TIR_2"/>
    <property type="match status" value="1"/>
</dbReference>
<comment type="caution">
    <text evidence="3">The sequence shown here is derived from an EMBL/GenBank/DDBJ whole genome shotgun (WGS) entry which is preliminary data.</text>
</comment>
<proteinExistence type="predicted"/>
<gene>
    <name evidence="3" type="ORF">CJF24_03150</name>
</gene>
<dbReference type="PANTHER" id="PTHR47485:SF1">
    <property type="entry name" value="THYLAKOID LUMENAL 17.4 KDA PROTEIN, CHLOROPLASTIC"/>
    <property type="match status" value="1"/>
</dbReference>
<dbReference type="Gene3D" id="3.40.50.10140">
    <property type="entry name" value="Toll/interleukin-1 receptor homology (TIR) domain"/>
    <property type="match status" value="1"/>
</dbReference>
<dbReference type="Gene3D" id="2.160.20.80">
    <property type="entry name" value="E3 ubiquitin-protein ligase SopA"/>
    <property type="match status" value="1"/>
</dbReference>
<dbReference type="EMBL" id="NQMC01000006">
    <property type="protein sequence ID" value="TYD47517.1"/>
    <property type="molecule type" value="Genomic_DNA"/>
</dbReference>
<dbReference type="Proteomes" id="UP000323129">
    <property type="component" value="Unassembled WGS sequence"/>
</dbReference>
<protein>
    <recommendedName>
        <fullName evidence="2">TIR domain-containing protein</fullName>
    </recommendedName>
</protein>
<dbReference type="PROSITE" id="PS50104">
    <property type="entry name" value="TIR"/>
    <property type="match status" value="1"/>
</dbReference>
<dbReference type="Pfam" id="PF13599">
    <property type="entry name" value="Pentapeptide_4"/>
    <property type="match status" value="1"/>
</dbReference>
<accession>A0ABY3MQI8</accession>
<organism evidence="3 4">
    <name type="scientific">Aeromonas veronii</name>
    <dbReference type="NCBI Taxonomy" id="654"/>
    <lineage>
        <taxon>Bacteria</taxon>
        <taxon>Pseudomonadati</taxon>
        <taxon>Pseudomonadota</taxon>
        <taxon>Gammaproteobacteria</taxon>
        <taxon>Aeromonadales</taxon>
        <taxon>Aeromonadaceae</taxon>
        <taxon>Aeromonas</taxon>
    </lineage>
</organism>
<evidence type="ECO:0000256" key="1">
    <source>
        <dbReference type="ARBA" id="ARBA00022737"/>
    </source>
</evidence>
<evidence type="ECO:0000259" key="2">
    <source>
        <dbReference type="PROSITE" id="PS50104"/>
    </source>
</evidence>
<keyword evidence="4" id="KW-1185">Reference proteome</keyword>
<evidence type="ECO:0000313" key="4">
    <source>
        <dbReference type="Proteomes" id="UP000323129"/>
    </source>
</evidence>
<name>A0ABY3MQI8_AERVE</name>
<dbReference type="Pfam" id="PF00805">
    <property type="entry name" value="Pentapeptide"/>
    <property type="match status" value="1"/>
</dbReference>
<dbReference type="SUPFAM" id="SSF52200">
    <property type="entry name" value="Toll/Interleukin receptor TIR domain"/>
    <property type="match status" value="1"/>
</dbReference>
<reference evidence="3 4" key="1">
    <citation type="submission" date="2017-08" db="EMBL/GenBank/DDBJ databases">
        <title>Aeromonas veronii bv sobria strain NS22 whole genome sequencing.</title>
        <authorList>
            <person name="Katharios P."/>
            <person name="Ha V.Q."/>
            <person name="Smyrli M."/>
        </authorList>
    </citation>
    <scope>NUCLEOTIDE SEQUENCE [LARGE SCALE GENOMIC DNA]</scope>
    <source>
        <strain evidence="3 4">NS22</strain>
    </source>
</reference>
<dbReference type="InterPro" id="IPR035897">
    <property type="entry name" value="Toll_tir_struct_dom_sf"/>
</dbReference>
<dbReference type="InterPro" id="IPR000157">
    <property type="entry name" value="TIR_dom"/>
</dbReference>